<keyword evidence="3" id="KW-1185">Reference proteome</keyword>
<sequence>MKSSLKKSLFVSLAALGFVAAAGSVNASAKSYAKVTSNQALTTNAYSRNVNVNGTNALYTKAGTLKGAKVVASTTTLSNVKDSKQGQKNWRAYRVATTNRGSVYYKVVSFDKQYRGWIYGGKSTSAFAGGIASYATTQDATDAKADGKTAYKLASTSATANTTVFAQPAWSQYSVGRAKAANGKVITSTDAYKDATFTLNKAVTTSREGETWYQIGSTNADLNGAYVKASDVVTATPAETPVAQNQVRVNFVDASTNKSLGKVTLTNQNNDATAQATIRRADANLFAQNAQIASYWTSSLPALTSYSYAGLTPGQQANNTAVANNATFGNEITINVAPAATVQAFTADNLVFGTVSSIATTDGVQPAGNADVLSNSNAYIQASGKSKVPFTTAKNAFATSIRAQNGATVNDDTILTALKAQNLDDFYVVYTSGDGAAAQFVSNNNPLTEGNTYQIWHYTNTGVTGNKVAGKTEVNATNTTQLSYKVQKKNVLVKQGQANANLADLFNN</sequence>
<dbReference type="Proteomes" id="UP000286974">
    <property type="component" value="Unassembled WGS sequence"/>
</dbReference>
<evidence type="ECO:0000313" key="3">
    <source>
        <dbReference type="Proteomes" id="UP000286974"/>
    </source>
</evidence>
<protein>
    <recommendedName>
        <fullName evidence="4">S-layer protein</fullName>
    </recommendedName>
</protein>
<evidence type="ECO:0000256" key="1">
    <source>
        <dbReference type="SAM" id="SignalP"/>
    </source>
</evidence>
<proteinExistence type="predicted"/>
<evidence type="ECO:0008006" key="4">
    <source>
        <dbReference type="Google" id="ProtNLM"/>
    </source>
</evidence>
<feature type="signal peptide" evidence="1">
    <location>
        <begin position="1"/>
        <end position="27"/>
    </location>
</feature>
<feature type="chain" id="PRO_5019542632" description="S-layer protein" evidence="1">
    <location>
        <begin position="28"/>
        <end position="508"/>
    </location>
</feature>
<comment type="caution">
    <text evidence="2">The sequence shown here is derived from an EMBL/GenBank/DDBJ whole genome shotgun (WGS) entry which is preliminary data.</text>
</comment>
<dbReference type="EMBL" id="BEXA01000001">
    <property type="protein sequence ID" value="GAY72037.1"/>
    <property type="molecule type" value="Genomic_DNA"/>
</dbReference>
<dbReference type="OrthoDB" id="2329257at2"/>
<dbReference type="AlphaFoldDB" id="A0A401FI70"/>
<evidence type="ECO:0000313" key="2">
    <source>
        <dbReference type="EMBL" id="GAY72037.1"/>
    </source>
</evidence>
<gene>
    <name evidence="2" type="ORF">NBRC111893_183</name>
</gene>
<dbReference type="RefSeq" id="WP_125007626.1">
    <property type="nucleotide sequence ID" value="NZ_BEXA01000001.1"/>
</dbReference>
<organism evidence="2 3">
    <name type="scientific">Lentilactobacillus kosonis</name>
    <dbReference type="NCBI Taxonomy" id="2810561"/>
    <lineage>
        <taxon>Bacteria</taxon>
        <taxon>Bacillati</taxon>
        <taxon>Bacillota</taxon>
        <taxon>Bacilli</taxon>
        <taxon>Lactobacillales</taxon>
        <taxon>Lactobacillaceae</taxon>
        <taxon>Lentilactobacillus</taxon>
    </lineage>
</organism>
<keyword evidence="1" id="KW-0732">Signal</keyword>
<name>A0A401FI70_9LACO</name>
<reference evidence="2 3" key="1">
    <citation type="submission" date="2017-11" db="EMBL/GenBank/DDBJ databases">
        <title>Draft Genome Sequence of Lactobacillus curieae NBRC 111893 isolated from Koso, a Japanese sugar-Vegetable Fermented Beverage.</title>
        <authorList>
            <person name="Chiou T.Y."/>
            <person name="Oshima K."/>
            <person name="Suda W."/>
            <person name="Hattori M."/>
            <person name="Takahashi T."/>
        </authorList>
    </citation>
    <scope>NUCLEOTIDE SEQUENCE [LARGE SCALE GENOMIC DNA]</scope>
    <source>
        <strain evidence="2 3">NBRC111893</strain>
    </source>
</reference>
<accession>A0A401FI70</accession>